<protein>
    <recommendedName>
        <fullName evidence="8">UPF0056 membrane protein</fullName>
    </recommendedName>
</protein>
<sequence length="201" mass="20915">MNDQIQAIVTVLSLMNPAICAAMFTAAETDRPFDEKATNATKAALAILVILSIAALIGTRLLHVFGISLDAFMVAGGGVLAWMGFSMLNRHADAEASKSQQSLTPLILFAASPGTITGVITLSAVHTQLKLPVTALISVAVATVCTWIVMLLAARFSSAQNGGGFLRDTMTRFMGLIVLSMGVQFALTGFHAFAKSGAVAG</sequence>
<dbReference type="GO" id="GO:0005886">
    <property type="term" value="C:plasma membrane"/>
    <property type="evidence" value="ECO:0007669"/>
    <property type="project" value="UniProtKB-SubCell"/>
</dbReference>
<keyword evidence="4" id="KW-0997">Cell inner membrane</keyword>
<keyword evidence="3" id="KW-1003">Cell membrane</keyword>
<evidence type="ECO:0000256" key="5">
    <source>
        <dbReference type="ARBA" id="ARBA00022692"/>
    </source>
</evidence>
<evidence type="ECO:0000256" key="2">
    <source>
        <dbReference type="ARBA" id="ARBA00009784"/>
    </source>
</evidence>
<feature type="transmembrane region" description="Helical" evidence="8">
    <location>
        <begin position="131"/>
        <end position="153"/>
    </location>
</feature>
<evidence type="ECO:0000313" key="10">
    <source>
        <dbReference type="Proteomes" id="UP000316770"/>
    </source>
</evidence>
<dbReference type="Proteomes" id="UP000316770">
    <property type="component" value="Chromosome"/>
</dbReference>
<evidence type="ECO:0000256" key="4">
    <source>
        <dbReference type="ARBA" id="ARBA00022519"/>
    </source>
</evidence>
<dbReference type="EMBL" id="CP036318">
    <property type="protein sequence ID" value="QDV54360.1"/>
    <property type="molecule type" value="Genomic_DNA"/>
</dbReference>
<evidence type="ECO:0000256" key="6">
    <source>
        <dbReference type="ARBA" id="ARBA00022989"/>
    </source>
</evidence>
<keyword evidence="5 8" id="KW-0812">Transmembrane</keyword>
<evidence type="ECO:0000256" key="7">
    <source>
        <dbReference type="ARBA" id="ARBA00023136"/>
    </source>
</evidence>
<evidence type="ECO:0000256" key="8">
    <source>
        <dbReference type="RuleBase" id="RU362048"/>
    </source>
</evidence>
<feature type="transmembrane region" description="Helical" evidence="8">
    <location>
        <begin position="6"/>
        <end position="27"/>
    </location>
</feature>
<dbReference type="InterPro" id="IPR002771">
    <property type="entry name" value="Multi_antbiot-R_MarC"/>
</dbReference>
<dbReference type="AlphaFoldDB" id="A0A518IMN9"/>
<dbReference type="RefSeq" id="WP_145281877.1">
    <property type="nucleotide sequence ID" value="NZ_CP036318.1"/>
</dbReference>
<accession>A0A518IMN9</accession>
<feature type="transmembrane region" description="Helical" evidence="8">
    <location>
        <begin position="173"/>
        <end position="194"/>
    </location>
</feature>
<name>A0A518IMN9_9BACT</name>
<feature type="transmembrane region" description="Helical" evidence="8">
    <location>
        <begin position="106"/>
        <end position="125"/>
    </location>
</feature>
<feature type="transmembrane region" description="Helical" evidence="8">
    <location>
        <begin position="64"/>
        <end position="85"/>
    </location>
</feature>
<evidence type="ECO:0000313" key="9">
    <source>
        <dbReference type="EMBL" id="QDV54360.1"/>
    </source>
</evidence>
<organism evidence="9 10">
    <name type="scientific">Rosistilla oblonga</name>
    <dbReference type="NCBI Taxonomy" id="2527990"/>
    <lineage>
        <taxon>Bacteria</taxon>
        <taxon>Pseudomonadati</taxon>
        <taxon>Planctomycetota</taxon>
        <taxon>Planctomycetia</taxon>
        <taxon>Pirellulales</taxon>
        <taxon>Pirellulaceae</taxon>
        <taxon>Rosistilla</taxon>
    </lineage>
</organism>
<proteinExistence type="inferred from homology"/>
<comment type="similarity">
    <text evidence="2 8">Belongs to the UPF0056 (MarC) family.</text>
</comment>
<keyword evidence="10" id="KW-1185">Reference proteome</keyword>
<keyword evidence="7 8" id="KW-0472">Membrane</keyword>
<gene>
    <name evidence="9" type="ORF">Mal33_03140</name>
</gene>
<evidence type="ECO:0000256" key="3">
    <source>
        <dbReference type="ARBA" id="ARBA00022475"/>
    </source>
</evidence>
<dbReference type="PANTHER" id="PTHR33508:SF2">
    <property type="entry name" value="UPF0056 INNER MEMBRANE PROTEIN MARC"/>
    <property type="match status" value="1"/>
</dbReference>
<dbReference type="PANTHER" id="PTHR33508">
    <property type="entry name" value="UPF0056 MEMBRANE PROTEIN YHCE"/>
    <property type="match status" value="1"/>
</dbReference>
<feature type="transmembrane region" description="Helical" evidence="8">
    <location>
        <begin position="39"/>
        <end position="58"/>
    </location>
</feature>
<comment type="subcellular location">
    <subcellularLocation>
        <location evidence="1">Cell inner membrane</location>
        <topology evidence="1">Multi-pass membrane protein</topology>
    </subcellularLocation>
    <subcellularLocation>
        <location evidence="8">Cell membrane</location>
        <topology evidence="8">Multi-pass membrane protein</topology>
    </subcellularLocation>
</comment>
<keyword evidence="6 8" id="KW-1133">Transmembrane helix</keyword>
<reference evidence="9 10" key="1">
    <citation type="submission" date="2019-02" db="EMBL/GenBank/DDBJ databases">
        <title>Deep-cultivation of Planctomycetes and their phenomic and genomic characterization uncovers novel biology.</title>
        <authorList>
            <person name="Wiegand S."/>
            <person name="Jogler M."/>
            <person name="Boedeker C."/>
            <person name="Pinto D."/>
            <person name="Vollmers J."/>
            <person name="Rivas-Marin E."/>
            <person name="Kohn T."/>
            <person name="Peeters S.H."/>
            <person name="Heuer A."/>
            <person name="Rast P."/>
            <person name="Oberbeckmann S."/>
            <person name="Bunk B."/>
            <person name="Jeske O."/>
            <person name="Meyerdierks A."/>
            <person name="Storesund J.E."/>
            <person name="Kallscheuer N."/>
            <person name="Luecker S."/>
            <person name="Lage O.M."/>
            <person name="Pohl T."/>
            <person name="Merkel B.J."/>
            <person name="Hornburger P."/>
            <person name="Mueller R.-W."/>
            <person name="Bruemmer F."/>
            <person name="Labrenz M."/>
            <person name="Spormann A.M."/>
            <person name="Op den Camp H."/>
            <person name="Overmann J."/>
            <person name="Amann R."/>
            <person name="Jetten M.S.M."/>
            <person name="Mascher T."/>
            <person name="Medema M.H."/>
            <person name="Devos D.P."/>
            <person name="Kaster A.-K."/>
            <person name="Ovreas L."/>
            <person name="Rohde M."/>
            <person name="Galperin M.Y."/>
            <person name="Jogler C."/>
        </authorList>
    </citation>
    <scope>NUCLEOTIDE SEQUENCE [LARGE SCALE GENOMIC DNA]</scope>
    <source>
        <strain evidence="9 10">Mal33</strain>
    </source>
</reference>
<evidence type="ECO:0000256" key="1">
    <source>
        <dbReference type="ARBA" id="ARBA00004429"/>
    </source>
</evidence>
<dbReference type="Pfam" id="PF01914">
    <property type="entry name" value="MarC"/>
    <property type="match status" value="1"/>
</dbReference>